<protein>
    <submittedName>
        <fullName evidence="3">Uncharacterized protein</fullName>
    </submittedName>
</protein>
<keyword evidence="2" id="KW-0812">Transmembrane</keyword>
<gene>
    <name evidence="3" type="ORF">EJ02DRAFT_436865</name>
</gene>
<keyword evidence="2" id="KW-0472">Membrane</keyword>
<feature type="transmembrane region" description="Helical" evidence="2">
    <location>
        <begin position="114"/>
        <end position="139"/>
    </location>
</feature>
<keyword evidence="2" id="KW-1133">Transmembrane helix</keyword>
<feature type="transmembrane region" description="Helical" evidence="2">
    <location>
        <begin position="176"/>
        <end position="194"/>
    </location>
</feature>
<organism evidence="3 4">
    <name type="scientific">Clathrospora elynae</name>
    <dbReference type="NCBI Taxonomy" id="706981"/>
    <lineage>
        <taxon>Eukaryota</taxon>
        <taxon>Fungi</taxon>
        <taxon>Dikarya</taxon>
        <taxon>Ascomycota</taxon>
        <taxon>Pezizomycotina</taxon>
        <taxon>Dothideomycetes</taxon>
        <taxon>Pleosporomycetidae</taxon>
        <taxon>Pleosporales</taxon>
        <taxon>Diademaceae</taxon>
        <taxon>Clathrospora</taxon>
    </lineage>
</organism>
<evidence type="ECO:0000256" key="1">
    <source>
        <dbReference type="SAM" id="MobiDB-lite"/>
    </source>
</evidence>
<name>A0A6A5SGN3_9PLEO</name>
<evidence type="ECO:0000313" key="4">
    <source>
        <dbReference type="Proteomes" id="UP000800038"/>
    </source>
</evidence>
<evidence type="ECO:0000313" key="3">
    <source>
        <dbReference type="EMBL" id="KAF1938824.1"/>
    </source>
</evidence>
<keyword evidence="4" id="KW-1185">Reference proteome</keyword>
<reference evidence="3" key="1">
    <citation type="journal article" date="2020" name="Stud. Mycol.">
        <title>101 Dothideomycetes genomes: a test case for predicting lifestyles and emergence of pathogens.</title>
        <authorList>
            <person name="Haridas S."/>
            <person name="Albert R."/>
            <person name="Binder M."/>
            <person name="Bloem J."/>
            <person name="Labutti K."/>
            <person name="Salamov A."/>
            <person name="Andreopoulos B."/>
            <person name="Baker S."/>
            <person name="Barry K."/>
            <person name="Bills G."/>
            <person name="Bluhm B."/>
            <person name="Cannon C."/>
            <person name="Castanera R."/>
            <person name="Culley D."/>
            <person name="Daum C."/>
            <person name="Ezra D."/>
            <person name="Gonzalez J."/>
            <person name="Henrissat B."/>
            <person name="Kuo A."/>
            <person name="Liang C."/>
            <person name="Lipzen A."/>
            <person name="Lutzoni F."/>
            <person name="Magnuson J."/>
            <person name="Mondo S."/>
            <person name="Nolan M."/>
            <person name="Ohm R."/>
            <person name="Pangilinan J."/>
            <person name="Park H.-J."/>
            <person name="Ramirez L."/>
            <person name="Alfaro M."/>
            <person name="Sun H."/>
            <person name="Tritt A."/>
            <person name="Yoshinaga Y."/>
            <person name="Zwiers L.-H."/>
            <person name="Turgeon B."/>
            <person name="Goodwin S."/>
            <person name="Spatafora J."/>
            <person name="Crous P."/>
            <person name="Grigoriev I."/>
        </authorList>
    </citation>
    <scope>NUCLEOTIDE SEQUENCE</scope>
    <source>
        <strain evidence="3">CBS 161.51</strain>
    </source>
</reference>
<proteinExistence type="predicted"/>
<feature type="transmembrane region" description="Helical" evidence="2">
    <location>
        <begin position="618"/>
        <end position="641"/>
    </location>
</feature>
<dbReference type="Proteomes" id="UP000800038">
    <property type="component" value="Unassembled WGS sequence"/>
</dbReference>
<dbReference type="AlphaFoldDB" id="A0A6A5SGN3"/>
<sequence>MAQESHEMRGIQQETGQQTSQQDKVPESSVDPMLTRTSSMTAHEPITRPLRTSLWPLVVFAVYGTLALFSWIVLCMASKRPIGSKQDYMSFDGYEEEVTRILAKNESFLRAAQIVQSIVGLLTIPVTSAICSMAVVAFIQVGSLRTRLNLRQTMALSDQGWISPRIWTMIARVGSLPLYLAFGLTLIGGAAQILQQSLVQRQTIQIPTRATDAFITLPDVPNLIKKEDSSGNTAVILLRSMLESASEDDFEPYLWTEPAASDPWNMNKYDELDRHLDLLSRASNDPQDKRTFFAPLVSDFSSGVYIDSQYAPRINTTVEYTKISAADFPSACMRDIDGGFFAEYNAQNRYMGINLVACMPGNISESPWEATYNRQDITEELYLNVSKLYLNVSTTGVYSAYTDLYKATARSSLGYFELPSAHNGYKASTLLDKFTFPEGNQWNKRHQARAVERRDTNTTYPGNVTQPMNLSIGPLTSLTLALFSDGSFIQSRLSHPTAYIFDQPKVPSTKDESNRRYQFGRNCMTFMPLVGFMGPLNQRCWTDQDLLDEGDIVEQVSVWLSLFDAEMGAQAALTVGTFLANKMWMRSTVVSRHYNDARMVHFDEGIAVLKPNISTAGVIVGSVLLGAHLLGLLVLAVYTVIKKPFARWLGAEVMVKMGTAYAEILGAAEGRGQWRQTAGACPGFVGDERAGDNVGRMRFGAVAGLSRVRDRQFEEL</sequence>
<feature type="region of interest" description="Disordered" evidence="1">
    <location>
        <begin position="1"/>
        <end position="38"/>
    </location>
</feature>
<dbReference type="OrthoDB" id="5381672at2759"/>
<dbReference type="EMBL" id="ML976095">
    <property type="protein sequence ID" value="KAF1938824.1"/>
    <property type="molecule type" value="Genomic_DNA"/>
</dbReference>
<feature type="compositionally biased region" description="Low complexity" evidence="1">
    <location>
        <begin position="12"/>
        <end position="22"/>
    </location>
</feature>
<evidence type="ECO:0000256" key="2">
    <source>
        <dbReference type="SAM" id="Phobius"/>
    </source>
</evidence>
<accession>A0A6A5SGN3</accession>
<feature type="transmembrane region" description="Helical" evidence="2">
    <location>
        <begin position="54"/>
        <end position="74"/>
    </location>
</feature>